<evidence type="ECO:0000256" key="1">
    <source>
        <dbReference type="SAM" id="MobiDB-lite"/>
    </source>
</evidence>
<dbReference type="Proteomes" id="UP000438429">
    <property type="component" value="Unassembled WGS sequence"/>
</dbReference>
<gene>
    <name evidence="2" type="ORF">F2P81_013321</name>
</gene>
<accession>A0A6A4SNJ8</accession>
<reference evidence="2 3" key="1">
    <citation type="submission" date="2019-06" db="EMBL/GenBank/DDBJ databases">
        <title>Draft genomes of female and male turbot (Scophthalmus maximus).</title>
        <authorList>
            <person name="Xu H."/>
            <person name="Xu X.-W."/>
            <person name="Shao C."/>
            <person name="Chen S."/>
        </authorList>
    </citation>
    <scope>NUCLEOTIDE SEQUENCE [LARGE SCALE GENOMIC DNA]</scope>
    <source>
        <strain evidence="2">Ysfricsl-2016a</strain>
        <tissue evidence="2">Blood</tissue>
    </source>
</reference>
<feature type="compositionally biased region" description="Gly residues" evidence="1">
    <location>
        <begin position="81"/>
        <end position="111"/>
    </location>
</feature>
<feature type="region of interest" description="Disordered" evidence="1">
    <location>
        <begin position="56"/>
        <end position="120"/>
    </location>
</feature>
<feature type="compositionally biased region" description="Acidic residues" evidence="1">
    <location>
        <begin position="7"/>
        <end position="19"/>
    </location>
</feature>
<protein>
    <submittedName>
        <fullName evidence="2">Uncharacterized protein</fullName>
    </submittedName>
</protein>
<sequence length="120" mass="12268">MPGSLSNEDEGQDDMDFGDDVPGCSNFNVSVHTAAPVRRGAEDSRVQDTVNTLLIITSERDMVQDRGPGPGPMMGVKDRGPGPGSRTGAHDGGQGPGSRTGAHDGGQGPGSRTGVQDRGP</sequence>
<name>A0A6A4SNJ8_SCOMX</name>
<feature type="region of interest" description="Disordered" evidence="1">
    <location>
        <begin position="1"/>
        <end position="28"/>
    </location>
</feature>
<organism evidence="2 3">
    <name type="scientific">Scophthalmus maximus</name>
    <name type="common">Turbot</name>
    <name type="synonym">Psetta maxima</name>
    <dbReference type="NCBI Taxonomy" id="52904"/>
    <lineage>
        <taxon>Eukaryota</taxon>
        <taxon>Metazoa</taxon>
        <taxon>Chordata</taxon>
        <taxon>Craniata</taxon>
        <taxon>Vertebrata</taxon>
        <taxon>Euteleostomi</taxon>
        <taxon>Actinopterygii</taxon>
        <taxon>Neopterygii</taxon>
        <taxon>Teleostei</taxon>
        <taxon>Neoteleostei</taxon>
        <taxon>Acanthomorphata</taxon>
        <taxon>Carangaria</taxon>
        <taxon>Pleuronectiformes</taxon>
        <taxon>Pleuronectoidei</taxon>
        <taxon>Scophthalmidae</taxon>
        <taxon>Scophthalmus</taxon>
    </lineage>
</organism>
<evidence type="ECO:0000313" key="2">
    <source>
        <dbReference type="EMBL" id="KAF0035563.1"/>
    </source>
</evidence>
<evidence type="ECO:0000313" key="3">
    <source>
        <dbReference type="Proteomes" id="UP000438429"/>
    </source>
</evidence>
<comment type="caution">
    <text evidence="2">The sequence shown here is derived from an EMBL/GenBank/DDBJ whole genome shotgun (WGS) entry which is preliminary data.</text>
</comment>
<dbReference type="AlphaFoldDB" id="A0A6A4SNJ8"/>
<dbReference type="EMBL" id="VEVO01000011">
    <property type="protein sequence ID" value="KAF0035563.1"/>
    <property type="molecule type" value="Genomic_DNA"/>
</dbReference>
<proteinExistence type="predicted"/>